<proteinExistence type="predicted"/>
<reference evidence="1 2" key="1">
    <citation type="submission" date="2023-03" db="EMBL/GenBank/DDBJ databases">
        <title>High-quality genome of Scylla paramamosain provides insights in environmental adaptation.</title>
        <authorList>
            <person name="Zhang L."/>
        </authorList>
    </citation>
    <scope>NUCLEOTIDE SEQUENCE [LARGE SCALE GENOMIC DNA]</scope>
    <source>
        <strain evidence="1">LZ_2023a</strain>
        <tissue evidence="1">Muscle</tissue>
    </source>
</reference>
<accession>A0AAW0UD91</accession>
<evidence type="ECO:0000313" key="1">
    <source>
        <dbReference type="EMBL" id="KAK8398097.1"/>
    </source>
</evidence>
<sequence length="188" mass="20810">MELAAVLVVGVEAPHCPRCPFCQLPSCCAFFRAPRTAHAASYLSSPLLLWSFRFWVTYCLLPFRFYCDSTEISSGLSWLRPLYSLPPPRRHLTICVAFSGRPAPRLASTSGFLLPHCLFLTVLYILSAFVDFAHPVGASACPTRHFLRHVQHDFLVKPFHSTPSLLSDSCLLCSSPAIFPGQPSQSPA</sequence>
<keyword evidence="2" id="KW-1185">Reference proteome</keyword>
<comment type="caution">
    <text evidence="1">The sequence shown here is derived from an EMBL/GenBank/DDBJ whole genome shotgun (WGS) entry which is preliminary data.</text>
</comment>
<evidence type="ECO:0000313" key="2">
    <source>
        <dbReference type="Proteomes" id="UP001487740"/>
    </source>
</evidence>
<name>A0AAW0UD91_SCYPA</name>
<gene>
    <name evidence="1" type="ORF">O3P69_003786</name>
</gene>
<dbReference type="Proteomes" id="UP001487740">
    <property type="component" value="Unassembled WGS sequence"/>
</dbReference>
<dbReference type="AlphaFoldDB" id="A0AAW0UD91"/>
<protein>
    <submittedName>
        <fullName evidence="1">Uncharacterized protein</fullName>
    </submittedName>
</protein>
<organism evidence="1 2">
    <name type="scientific">Scylla paramamosain</name>
    <name type="common">Mud crab</name>
    <dbReference type="NCBI Taxonomy" id="85552"/>
    <lineage>
        <taxon>Eukaryota</taxon>
        <taxon>Metazoa</taxon>
        <taxon>Ecdysozoa</taxon>
        <taxon>Arthropoda</taxon>
        <taxon>Crustacea</taxon>
        <taxon>Multicrustacea</taxon>
        <taxon>Malacostraca</taxon>
        <taxon>Eumalacostraca</taxon>
        <taxon>Eucarida</taxon>
        <taxon>Decapoda</taxon>
        <taxon>Pleocyemata</taxon>
        <taxon>Brachyura</taxon>
        <taxon>Eubrachyura</taxon>
        <taxon>Portunoidea</taxon>
        <taxon>Portunidae</taxon>
        <taxon>Portuninae</taxon>
        <taxon>Scylla</taxon>
    </lineage>
</organism>
<dbReference type="EMBL" id="JARAKH010000012">
    <property type="protein sequence ID" value="KAK8398097.1"/>
    <property type="molecule type" value="Genomic_DNA"/>
</dbReference>